<dbReference type="SMART" id="SM00089">
    <property type="entry name" value="PKD"/>
    <property type="match status" value="3"/>
</dbReference>
<name>A0A4V1RMQ2_9ACTN</name>
<feature type="region of interest" description="Disordered" evidence="3">
    <location>
        <begin position="1404"/>
        <end position="1430"/>
    </location>
</feature>
<feature type="domain" description="PKD" evidence="5">
    <location>
        <begin position="803"/>
        <end position="886"/>
    </location>
</feature>
<dbReference type="InterPro" id="IPR013320">
    <property type="entry name" value="ConA-like_dom_sf"/>
</dbReference>
<dbReference type="PROSITE" id="PS51175">
    <property type="entry name" value="CBM6"/>
    <property type="match status" value="1"/>
</dbReference>
<dbReference type="PANTHER" id="PTHR40469:SF2">
    <property type="entry name" value="GALACTOSE-BINDING DOMAIN-LIKE SUPERFAMILY PROTEIN"/>
    <property type="match status" value="1"/>
</dbReference>
<dbReference type="InterPro" id="IPR022038">
    <property type="entry name" value="Ig-like_bact"/>
</dbReference>
<evidence type="ECO:0000313" key="8">
    <source>
        <dbReference type="EMBL" id="RYC03147.1"/>
    </source>
</evidence>
<gene>
    <name evidence="8" type="ORF">EUA07_06200</name>
</gene>
<dbReference type="InterPro" id="IPR035986">
    <property type="entry name" value="PKD_dom_sf"/>
</dbReference>
<evidence type="ECO:0000259" key="6">
    <source>
        <dbReference type="PROSITE" id="PS50825"/>
    </source>
</evidence>
<dbReference type="SUPFAM" id="SSF52317">
    <property type="entry name" value="Class I glutamine amidotransferase-like"/>
    <property type="match status" value="1"/>
</dbReference>
<dbReference type="Gene3D" id="2.60.120.200">
    <property type="match status" value="3"/>
</dbReference>
<feature type="region of interest" description="Disordered" evidence="3">
    <location>
        <begin position="519"/>
        <end position="546"/>
    </location>
</feature>
<dbReference type="PROSITE" id="PS50093">
    <property type="entry name" value="PKD"/>
    <property type="match status" value="1"/>
</dbReference>
<feature type="compositionally biased region" description="Acidic residues" evidence="3">
    <location>
        <begin position="1407"/>
        <end position="1417"/>
    </location>
</feature>
<feature type="region of interest" description="Disordered" evidence="3">
    <location>
        <begin position="24"/>
        <end position="56"/>
    </location>
</feature>
<evidence type="ECO:0000259" key="7">
    <source>
        <dbReference type="PROSITE" id="PS51175"/>
    </source>
</evidence>
<dbReference type="Gene3D" id="2.60.40.10">
    <property type="entry name" value="Immunoglobulins"/>
    <property type="match status" value="3"/>
</dbReference>
<feature type="compositionally biased region" description="Low complexity" evidence="3">
    <location>
        <begin position="2094"/>
        <end position="2110"/>
    </location>
</feature>
<dbReference type="Gene3D" id="3.30.1920.20">
    <property type="match status" value="3"/>
</dbReference>
<dbReference type="Pfam" id="PF06283">
    <property type="entry name" value="ThuA"/>
    <property type="match status" value="1"/>
</dbReference>
<dbReference type="Pfam" id="PF18911">
    <property type="entry name" value="PKD_4"/>
    <property type="match status" value="1"/>
</dbReference>
<evidence type="ECO:0000313" key="9">
    <source>
        <dbReference type="Proteomes" id="UP000293291"/>
    </source>
</evidence>
<organism evidence="8 9">
    <name type="scientific">Nocardioides ganghwensis</name>
    <dbReference type="NCBI Taxonomy" id="252230"/>
    <lineage>
        <taxon>Bacteria</taxon>
        <taxon>Bacillati</taxon>
        <taxon>Actinomycetota</taxon>
        <taxon>Actinomycetes</taxon>
        <taxon>Propionibacteriales</taxon>
        <taxon>Nocardioidaceae</taxon>
        <taxon>Nocardioides</taxon>
    </lineage>
</organism>
<accession>A0A4V1RMQ2</accession>
<dbReference type="PROSITE" id="PS50825">
    <property type="entry name" value="HYR"/>
    <property type="match status" value="1"/>
</dbReference>
<evidence type="ECO:0000256" key="4">
    <source>
        <dbReference type="SAM" id="Phobius"/>
    </source>
</evidence>
<evidence type="ECO:0000256" key="1">
    <source>
        <dbReference type="ARBA" id="ARBA00022729"/>
    </source>
</evidence>
<comment type="caution">
    <text evidence="8">The sequence shown here is derived from an EMBL/GenBank/DDBJ whole genome shotgun (WGS) entry which is preliminary data.</text>
</comment>
<dbReference type="Gene3D" id="2.60.120.260">
    <property type="entry name" value="Galactose-binding domain-like"/>
    <property type="match status" value="1"/>
</dbReference>
<dbReference type="SUPFAM" id="SSF49785">
    <property type="entry name" value="Galactose-binding domain-like"/>
    <property type="match status" value="1"/>
</dbReference>
<keyword evidence="4" id="KW-0812">Transmembrane</keyword>
<dbReference type="InterPro" id="IPR022409">
    <property type="entry name" value="PKD/Chitinase_dom"/>
</dbReference>
<dbReference type="PANTHER" id="PTHR40469">
    <property type="entry name" value="SECRETED GLYCOSYL HYDROLASE"/>
    <property type="match status" value="1"/>
</dbReference>
<keyword evidence="2" id="KW-0677">Repeat</keyword>
<dbReference type="InterPro" id="IPR058094">
    <property type="entry name" value="Ig-like_OmpL47-like"/>
</dbReference>
<dbReference type="InterPro" id="IPR013783">
    <property type="entry name" value="Ig-like_fold"/>
</dbReference>
<dbReference type="Pfam" id="PF03422">
    <property type="entry name" value="CBM_6"/>
    <property type="match status" value="1"/>
</dbReference>
<evidence type="ECO:0000259" key="5">
    <source>
        <dbReference type="PROSITE" id="PS50093"/>
    </source>
</evidence>
<dbReference type="InterPro" id="IPR005084">
    <property type="entry name" value="CBM6"/>
</dbReference>
<dbReference type="InterPro" id="IPR012938">
    <property type="entry name" value="Glc/Sorbosone_DH"/>
</dbReference>
<dbReference type="Pfam" id="PF12245">
    <property type="entry name" value="Big_3_2"/>
    <property type="match status" value="1"/>
</dbReference>
<dbReference type="InterPro" id="IPR029010">
    <property type="entry name" value="ThuA-like"/>
</dbReference>
<dbReference type="OrthoDB" id="6402258at2"/>
<keyword evidence="4" id="KW-0472">Membrane</keyword>
<proteinExistence type="predicted"/>
<dbReference type="InterPro" id="IPR006584">
    <property type="entry name" value="Cellulose-bd_IV"/>
</dbReference>
<dbReference type="SUPFAM" id="SSF49899">
    <property type="entry name" value="Concanavalin A-like lectins/glucanases"/>
    <property type="match status" value="2"/>
</dbReference>
<dbReference type="Pfam" id="PF07995">
    <property type="entry name" value="GSDH"/>
    <property type="match status" value="1"/>
</dbReference>
<dbReference type="GO" id="GO:0030246">
    <property type="term" value="F:carbohydrate binding"/>
    <property type="evidence" value="ECO:0007669"/>
    <property type="project" value="InterPro"/>
</dbReference>
<dbReference type="Pfam" id="PF17957">
    <property type="entry name" value="Big_7"/>
    <property type="match status" value="1"/>
</dbReference>
<dbReference type="NCBIfam" id="NF047446">
    <property type="entry name" value="barrel_OmpL47"/>
    <property type="match status" value="4"/>
</dbReference>
<dbReference type="InterPro" id="IPR000601">
    <property type="entry name" value="PKD_dom"/>
</dbReference>
<dbReference type="InterPro" id="IPR003410">
    <property type="entry name" value="HYR_dom"/>
</dbReference>
<protein>
    <submittedName>
        <fullName evidence="8">DUF1349 domain-containing protein</fullName>
    </submittedName>
</protein>
<dbReference type="CDD" id="cd04084">
    <property type="entry name" value="CBM6_xylanase-like"/>
    <property type="match status" value="1"/>
</dbReference>
<dbReference type="Gene3D" id="2.120.10.30">
    <property type="entry name" value="TolB, C-terminal domain"/>
    <property type="match status" value="1"/>
</dbReference>
<feature type="transmembrane region" description="Helical" evidence="4">
    <location>
        <begin position="63"/>
        <end position="84"/>
    </location>
</feature>
<dbReference type="Proteomes" id="UP000293291">
    <property type="component" value="Unassembled WGS sequence"/>
</dbReference>
<keyword evidence="4" id="KW-1133">Transmembrane helix</keyword>
<keyword evidence="1" id="KW-0732">Signal</keyword>
<reference evidence="8 9" key="1">
    <citation type="submission" date="2019-01" db="EMBL/GenBank/DDBJ databases">
        <title>Novel species of Nocardioides.</title>
        <authorList>
            <person name="Liu Q."/>
            <person name="Xin Y.-H."/>
        </authorList>
    </citation>
    <scope>NUCLEOTIDE SEQUENCE [LARGE SCALE GENOMIC DNA]</scope>
    <source>
        <strain evidence="8 9">CGMCC 4.6875</strain>
    </source>
</reference>
<sequence length="2352" mass="248944">MDNFCLTNAQKSASVATPLVTHVTARPHSPPATRLHPGGPGMSTTPRSIPRGSTGRRSRAGTALLAVLALVGSVLLGAVVAAPAQAHEGHGHVLLFNEAPAGPWHDEAIAYGTPKIKAALEAEGMTVTVSSDSSVFTDENLAQFDAMIAFQINGDPWTAAEKAAMERWMQAGGGIAAIHNATDMRGNYPWWDGMIGALMPGHSAQDIPAVVRNEDVTHPSTEHFQGTAKVTRWMRNDEWYNFNRNVRGEAHVLQTMDESTYNPGSNAQGYDHPITWCKPYDGGRFWSTALGHFPKNYDEPEFMDMIIGGVKYVAGLDEGDCGGTVWSNYERIPLDQNTSAPFAIDVADDGKVFYTELVRGQLRMYDPVSQAVTTVLSLPVYSGGEDGLLGVALDPDFATNGHIFLYRSAASPDDSSPDNFWSTVSRFTFENGSVDPASEKVIIRIPARRLPDEPGHTGGGLDIDDDGTLFIGVGDDVNPHSEPSGGYAPLSERAGTFHDARETSANTNDLRGKILRITPLDEPGEPGVGSSYTIPEGNLFPESEDVGRDKTLPEIYAMGFRNPFRFSVDSETGWLSMADYSPDNGTDAPATRGPAGIAEWNLIKSAGNYGWPLCMGGNHNGQYPNGEPFRDVDYGSTTPLNPPVVGDFFDCANPVNDSVRNTGLTNLPPARAADMYYGYRRSSVGAIPQGGGLAPMGGPIYRYDENLESDTKFPESFDGKPFFYDWARNKMYNIQLKNPAAAQGSQVEKVNPFLPDVPFLAPIDSKFGPDGSMYVLDWGGGYGRDNPTSGLYRIDYISGSRSPVARVDAAPDSGQAPLEVTFDGSGSTDPEDEALTYEWDFDGDGTTDATGATASHTYTSEGVFDARLTVTDPAGKTGTTTAPITVGNTRPVVELETPPDGSFFDFGDEISWQVQVTDPEEESIDPQAVEVQPALGHDDHAHPLVASRGLTGSTETSVGGHAADENIFYAIDARYTDTGGADGENPLLGSDTSVIFPKLRQAEWFDAKSDTATVAPGRDPAGGGQVVVGKGGAWVSFEPVSFHRIDAFHLRVQAAAAGGTIELRKGSPTGEVVGTAEVPATGQQFRDVAVDVSGLGDESMDLHLVFTGAGDIKLNFFEAVGQGISPTAKPVVSITEPVDGDKLDPGAEVAVAADASDADGSVTKVEFFAGDTKIGEDDTAPYAATWTAPAEEGLYELTARATDDEGNATTSRLVQVQVGELFGDLVPFSNVNGEFERLAAGAFRISGAGANAWQGTDQYTTLFKPGGGDEEYDAIVRVDASTLLNNSGKAGLIIRNDMTQPGTSPGYAMLAWRRANGMEFLTDPDGNGQLNASVAGGTSTVPKWLKLSRRGNEVSAYWSNNGTSWTQVGAAVTLAGIASTQDVGMFIMAHESGVRTADFSQFAIDSDPQEPEPEPETPSEPLSCVTGPVSDEFDSPALLPKWAMRNAPGAPITQAGGSLRLPVTTGDINEASPGPVSFAGQPVPAGDWTATTKITLEHSSHWQWAGLVVHQSDDEYNKLAFVRHQNGTRLVEFQSETNGSRTTPAAPVVAADFPSTIHLRLTNVAGKLSGAYSADGAAWTALTGTLDLKTGSAARIGLMAAGDLGTTPRVAQVDWFRVTPDRTAPAVEADDEFDGSALDGCRWAESVRYSSNTESVADGHLKIVTEPGDINGNNPVQPRNFILQDAPEGDWVAETKLKAPLKHRWQLAGLLMYGDDDNYAKADIVAYNAPGAALDLRAELAAEKGGAGVSGGDQVNIADTTESGYWWVQVTKAGTRYTAAVKSTAGASWTPVGDGITYDGPLNSIGLMAIGPDQEEPVTVEFDHFHLDGGEEPPVDTTAPVTTAGQAVVEGGVRVTLTATDESGGSGVASTEYRVDEGAWTAYTGPFTVTEPGTHTVEFRSTDVAGNEEATKSIEVVVEAADTDAPTTTITWSPAEADGEEGWYVTGPSFTLDAEDDGSGAASTEYRINDGAWTTYEAAVEVPDGEHTVEFRSTDEAGNQEDVQASEVAVDTVTPATGATQEKAGDGVRVVLEASDATSGVASTEYRLDGGDWTVYADPVVVTGAGEHTVGYRSTDVAGNMEEAGSIDVTVDGPPADTTAPVTTVRTDPTSPDGSAGWFTSAPKVTLSATDAGSGVARTEYRLGSGAWTAYTAPFTVTAQGRQVLEVRSVDEAGNVETAQSREIAVDTGEPEVAISGIRARTYPSHQQASVTWTATDATSGVRGVRATLDGEAVQAGEWSMWTLSTGRHVLTVTATDVAGNTRSQTVVFTVQATGKSLTKVVKALAAGDEIGPKLANKLLQADKDARKAERSGDRKAARKELKQLRKLVRTKLDGELRAALLAQVRERLAKR</sequence>
<evidence type="ECO:0000256" key="2">
    <source>
        <dbReference type="ARBA" id="ARBA00022737"/>
    </source>
</evidence>
<keyword evidence="9" id="KW-1185">Reference proteome</keyword>
<feature type="domain" description="HYR" evidence="6">
    <location>
        <begin position="2186"/>
        <end position="2275"/>
    </location>
</feature>
<dbReference type="EMBL" id="SDWU01000006">
    <property type="protein sequence ID" value="RYC03147.1"/>
    <property type="molecule type" value="Genomic_DNA"/>
</dbReference>
<dbReference type="InterPro" id="IPR041542">
    <property type="entry name" value="GH43_C2"/>
</dbReference>
<dbReference type="InterPro" id="IPR011042">
    <property type="entry name" value="6-blade_b-propeller_TolB-like"/>
</dbReference>
<evidence type="ECO:0000256" key="3">
    <source>
        <dbReference type="SAM" id="MobiDB-lite"/>
    </source>
</evidence>
<dbReference type="SMART" id="SM00606">
    <property type="entry name" value="CBD_IV"/>
    <property type="match status" value="1"/>
</dbReference>
<dbReference type="CDD" id="cd00146">
    <property type="entry name" value="PKD"/>
    <property type="match status" value="1"/>
</dbReference>
<dbReference type="Pfam" id="PF17851">
    <property type="entry name" value="GH43_C2"/>
    <property type="match status" value="2"/>
</dbReference>
<feature type="domain" description="CBM6" evidence="7">
    <location>
        <begin position="998"/>
        <end position="1120"/>
    </location>
</feature>
<dbReference type="SUPFAM" id="SSF49299">
    <property type="entry name" value="PKD domain"/>
    <property type="match status" value="1"/>
</dbReference>
<dbReference type="InterPro" id="IPR011041">
    <property type="entry name" value="Quinoprot_gluc/sorb_DH_b-prop"/>
</dbReference>
<dbReference type="GO" id="GO:0005975">
    <property type="term" value="P:carbohydrate metabolic process"/>
    <property type="evidence" value="ECO:0007669"/>
    <property type="project" value="UniProtKB-ARBA"/>
</dbReference>
<dbReference type="SUPFAM" id="SSF50952">
    <property type="entry name" value="Soluble quinoprotein glucose dehydrogenase"/>
    <property type="match status" value="1"/>
</dbReference>
<dbReference type="Gene3D" id="3.40.50.880">
    <property type="match status" value="1"/>
</dbReference>
<dbReference type="InterPro" id="IPR008979">
    <property type="entry name" value="Galactose-bd-like_sf"/>
</dbReference>
<feature type="region of interest" description="Disordered" evidence="3">
    <location>
        <begin position="2091"/>
        <end position="2118"/>
    </location>
</feature>
<dbReference type="InterPro" id="IPR029062">
    <property type="entry name" value="Class_I_gatase-like"/>
</dbReference>